<protein>
    <recommendedName>
        <fullName evidence="1">Ferritin light chain</fullName>
    </recommendedName>
</protein>
<dbReference type="PANTHER" id="PTHR11431">
    <property type="entry name" value="FERRITIN"/>
    <property type="match status" value="1"/>
</dbReference>
<dbReference type="GO" id="GO:0006826">
    <property type="term" value="P:iron ion transport"/>
    <property type="evidence" value="ECO:0007669"/>
    <property type="project" value="InterPro"/>
</dbReference>
<name>S7N1U3_MYOBR</name>
<dbReference type="InterPro" id="IPR001519">
    <property type="entry name" value="Ferritin"/>
</dbReference>
<evidence type="ECO:0000313" key="5">
    <source>
        <dbReference type="EMBL" id="EPQ10969.1"/>
    </source>
</evidence>
<gene>
    <name evidence="5" type="ORF">D623_10033865</name>
</gene>
<organism evidence="5 6">
    <name type="scientific">Myotis brandtii</name>
    <name type="common">Brandt's bat</name>
    <dbReference type="NCBI Taxonomy" id="109478"/>
    <lineage>
        <taxon>Eukaryota</taxon>
        <taxon>Metazoa</taxon>
        <taxon>Chordata</taxon>
        <taxon>Craniata</taxon>
        <taxon>Vertebrata</taxon>
        <taxon>Euteleostomi</taxon>
        <taxon>Mammalia</taxon>
        <taxon>Eutheria</taxon>
        <taxon>Laurasiatheria</taxon>
        <taxon>Chiroptera</taxon>
        <taxon>Yangochiroptera</taxon>
        <taxon>Vespertilionidae</taxon>
        <taxon>Myotis</taxon>
    </lineage>
</organism>
<evidence type="ECO:0000313" key="6">
    <source>
        <dbReference type="Proteomes" id="UP000052978"/>
    </source>
</evidence>
<sequence length="114" mass="13125">MSSQIHQNHSTEVEAAVNPLATRHLRASHTYLSLGFYFHRDDVALGVDHFFCELALGSTHRDPHLCDFLKNRFLDEEVKLNRKMGDHLTNIFRLAGTQAGLSEYLFKRLTLKQD</sequence>
<evidence type="ECO:0000256" key="4">
    <source>
        <dbReference type="ARBA" id="ARBA00047045"/>
    </source>
</evidence>
<comment type="subunit">
    <text evidence="4">Oligomer of 24 subunits. There are two types of subunits: L (light) chain and H (heavy) chain. The major chain can be light or heavy, depending on the species and tissue type. The functional molecule forms a roughly spherical shell with a diameter of 12 nm and contains a central cavity into which the insoluble mineral iron core is deposited. Interacts with NCOA4.</text>
</comment>
<dbReference type="GO" id="GO:0044754">
    <property type="term" value="C:autolysosome"/>
    <property type="evidence" value="ECO:0007669"/>
    <property type="project" value="UniProtKB-SubCell"/>
</dbReference>
<dbReference type="PANTHER" id="PTHR11431:SF47">
    <property type="entry name" value="FERRITIN LIGHT CHAIN"/>
    <property type="match status" value="1"/>
</dbReference>
<dbReference type="SUPFAM" id="SSF47240">
    <property type="entry name" value="Ferritin-like"/>
    <property type="match status" value="1"/>
</dbReference>
<dbReference type="Gene3D" id="1.20.1260.10">
    <property type="match status" value="2"/>
</dbReference>
<dbReference type="EMBL" id="KE163134">
    <property type="protein sequence ID" value="EPQ10969.1"/>
    <property type="molecule type" value="Genomic_DNA"/>
</dbReference>
<comment type="function">
    <text evidence="3">Stores iron in a soluble, non-toxic, readily available form. Important for iron homeostasis. Iron is taken up in the ferrous form and deposited as ferric hydroxides after oxidation. Also plays a role in delivery of iron to cells. Mediates iron uptake in capsule cells of the developing kidney. Delivery to lysosomes by the cargo receptor NCOA4 for autophagic degradation and release or iron.</text>
</comment>
<dbReference type="InterPro" id="IPR009078">
    <property type="entry name" value="Ferritin-like_SF"/>
</dbReference>
<dbReference type="GO" id="GO:0008198">
    <property type="term" value="F:ferrous iron binding"/>
    <property type="evidence" value="ECO:0007669"/>
    <property type="project" value="TreeGrafter"/>
</dbReference>
<dbReference type="GO" id="GO:0006879">
    <property type="term" value="P:intracellular iron ion homeostasis"/>
    <property type="evidence" value="ECO:0007669"/>
    <property type="project" value="InterPro"/>
</dbReference>
<evidence type="ECO:0000256" key="1">
    <source>
        <dbReference type="ARBA" id="ARBA00040044"/>
    </source>
</evidence>
<comment type="subcellular location">
    <subcellularLocation>
        <location evidence="2">Autolysosome</location>
    </subcellularLocation>
</comment>
<proteinExistence type="predicted"/>
<dbReference type="InterPro" id="IPR012347">
    <property type="entry name" value="Ferritin-like"/>
</dbReference>
<dbReference type="Proteomes" id="UP000052978">
    <property type="component" value="Unassembled WGS sequence"/>
</dbReference>
<reference evidence="5 6" key="1">
    <citation type="journal article" date="2013" name="Nat. Commun.">
        <title>Genome analysis reveals insights into physiology and longevity of the Brandt's bat Myotis brandtii.</title>
        <authorList>
            <person name="Seim I."/>
            <person name="Fang X."/>
            <person name="Xiong Z."/>
            <person name="Lobanov A.V."/>
            <person name="Huang Z."/>
            <person name="Ma S."/>
            <person name="Feng Y."/>
            <person name="Turanov A.A."/>
            <person name="Zhu Y."/>
            <person name="Lenz T.L."/>
            <person name="Gerashchenko M.V."/>
            <person name="Fan D."/>
            <person name="Hee Yim S."/>
            <person name="Yao X."/>
            <person name="Jordan D."/>
            <person name="Xiong Y."/>
            <person name="Ma Y."/>
            <person name="Lyapunov A.N."/>
            <person name="Chen G."/>
            <person name="Kulakova O.I."/>
            <person name="Sun Y."/>
            <person name="Lee S.G."/>
            <person name="Bronson R.T."/>
            <person name="Moskalev A.A."/>
            <person name="Sunyaev S.R."/>
            <person name="Zhang G."/>
            <person name="Krogh A."/>
            <person name="Wang J."/>
            <person name="Gladyshev V.N."/>
        </authorList>
    </citation>
    <scope>NUCLEOTIDE SEQUENCE [LARGE SCALE GENOMIC DNA]</scope>
</reference>
<evidence type="ECO:0000256" key="3">
    <source>
        <dbReference type="ARBA" id="ARBA00045578"/>
    </source>
</evidence>
<dbReference type="GO" id="GO:0008199">
    <property type="term" value="F:ferric iron binding"/>
    <property type="evidence" value="ECO:0007669"/>
    <property type="project" value="InterPro"/>
</dbReference>
<accession>S7N1U3</accession>
<keyword evidence="6" id="KW-1185">Reference proteome</keyword>
<dbReference type="AlphaFoldDB" id="S7N1U3"/>
<evidence type="ECO:0000256" key="2">
    <source>
        <dbReference type="ARBA" id="ARBA00044942"/>
    </source>
</evidence>